<dbReference type="Proteomes" id="UP000199249">
    <property type="component" value="Unassembled WGS sequence"/>
</dbReference>
<name>A0A1H3P8Q9_9BACT</name>
<dbReference type="RefSeq" id="WP_245711979.1">
    <property type="nucleotide sequence ID" value="NZ_FNOV01000025.1"/>
</dbReference>
<feature type="compositionally biased region" description="Polar residues" evidence="1">
    <location>
        <begin position="81"/>
        <end position="92"/>
    </location>
</feature>
<keyword evidence="3" id="KW-1185">Reference proteome</keyword>
<proteinExistence type="predicted"/>
<dbReference type="AlphaFoldDB" id="A0A1H3P8Q9"/>
<protein>
    <submittedName>
        <fullName evidence="2">Uncharacterized protein</fullName>
    </submittedName>
</protein>
<accession>A0A1H3P8Q9</accession>
<feature type="region of interest" description="Disordered" evidence="1">
    <location>
        <begin position="73"/>
        <end position="92"/>
    </location>
</feature>
<dbReference type="EMBL" id="FNOV01000025">
    <property type="protein sequence ID" value="SDY97506.1"/>
    <property type="molecule type" value="Genomic_DNA"/>
</dbReference>
<sequence length="92" mass="10756">MTWPEYDAACRGYRLRQAREWERTRQLGEWTAAFNGVDLRKELRGRRLLELPTDEPRQSPVKGGKGLKEYRDQRSAAQLARLQTQTPNEPTV</sequence>
<dbReference type="STRING" id="651662.SAMN04488069_1254"/>
<reference evidence="3" key="1">
    <citation type="submission" date="2016-10" db="EMBL/GenBank/DDBJ databases">
        <authorList>
            <person name="Varghese N."/>
            <person name="Submissions S."/>
        </authorList>
    </citation>
    <scope>NUCLEOTIDE SEQUENCE [LARGE SCALE GENOMIC DNA]</scope>
    <source>
        <strain evidence="3">CGMCC 1.8975</strain>
    </source>
</reference>
<evidence type="ECO:0000313" key="3">
    <source>
        <dbReference type="Proteomes" id="UP000199249"/>
    </source>
</evidence>
<evidence type="ECO:0000256" key="1">
    <source>
        <dbReference type="SAM" id="MobiDB-lite"/>
    </source>
</evidence>
<gene>
    <name evidence="2" type="ORF">SAMN04488069_1254</name>
</gene>
<evidence type="ECO:0000313" key="2">
    <source>
        <dbReference type="EMBL" id="SDY97506.1"/>
    </source>
</evidence>
<organism evidence="2 3">
    <name type="scientific">Hymenobacter psychrophilus</name>
    <dbReference type="NCBI Taxonomy" id="651662"/>
    <lineage>
        <taxon>Bacteria</taxon>
        <taxon>Pseudomonadati</taxon>
        <taxon>Bacteroidota</taxon>
        <taxon>Cytophagia</taxon>
        <taxon>Cytophagales</taxon>
        <taxon>Hymenobacteraceae</taxon>
        <taxon>Hymenobacter</taxon>
    </lineage>
</organism>